<feature type="region of interest" description="Disordered" evidence="1">
    <location>
        <begin position="83"/>
        <end position="112"/>
    </location>
</feature>
<protein>
    <recommendedName>
        <fullName evidence="4">Cell division protein ZapA</fullName>
    </recommendedName>
</protein>
<dbReference type="InterPro" id="IPR007838">
    <property type="entry name" value="Cell_div_ZapA-like"/>
</dbReference>
<organism evidence="2 3">
    <name type="scientific">Abiotrophia defectiva ATCC 49176</name>
    <dbReference type="NCBI Taxonomy" id="592010"/>
    <lineage>
        <taxon>Bacteria</taxon>
        <taxon>Bacillati</taxon>
        <taxon>Bacillota</taxon>
        <taxon>Bacilli</taxon>
        <taxon>Lactobacillales</taxon>
        <taxon>Aerococcaceae</taxon>
        <taxon>Abiotrophia</taxon>
    </lineage>
</organism>
<feature type="compositionally biased region" description="Polar residues" evidence="1">
    <location>
        <begin position="83"/>
        <end position="92"/>
    </location>
</feature>
<evidence type="ECO:0008006" key="4">
    <source>
        <dbReference type="Google" id="ProtNLM"/>
    </source>
</evidence>
<sequence length="112" mass="12309">MENKRRFRAVIEGTEYTIVGNRSATHLNQVVELVNSQLAQLAELAPDMSARDRAILMSVNALSDQLVKEQRIAELEAQLQSLQAKGSAQAQAPKSPVAEPKKASPQVPFTRK</sequence>
<dbReference type="EMBL" id="ACIN03000013">
    <property type="protein sequence ID" value="ESK65116.1"/>
    <property type="molecule type" value="Genomic_DNA"/>
</dbReference>
<keyword evidence="3" id="KW-1185">Reference proteome</keyword>
<dbReference type="SUPFAM" id="SSF102829">
    <property type="entry name" value="Cell division protein ZapA-like"/>
    <property type="match status" value="1"/>
</dbReference>
<evidence type="ECO:0000313" key="2">
    <source>
        <dbReference type="EMBL" id="ESK65116.1"/>
    </source>
</evidence>
<dbReference type="GeneID" id="84817784"/>
<dbReference type="Pfam" id="PF05164">
    <property type="entry name" value="ZapA"/>
    <property type="match status" value="1"/>
</dbReference>
<evidence type="ECO:0000256" key="1">
    <source>
        <dbReference type="SAM" id="MobiDB-lite"/>
    </source>
</evidence>
<dbReference type="Gene3D" id="6.10.250.790">
    <property type="match status" value="1"/>
</dbReference>
<dbReference type="eggNOG" id="COG3027">
    <property type="taxonomic scope" value="Bacteria"/>
</dbReference>
<proteinExistence type="predicted"/>
<accession>W1Q266</accession>
<comment type="caution">
    <text evidence="2">The sequence shown here is derived from an EMBL/GenBank/DDBJ whole genome shotgun (WGS) entry which is preliminary data.</text>
</comment>
<dbReference type="Proteomes" id="UP000019050">
    <property type="component" value="Unassembled WGS sequence"/>
</dbReference>
<dbReference type="HOGENOM" id="CLU_116623_7_0_9"/>
<dbReference type="OrthoDB" id="2139724at2"/>
<dbReference type="InterPro" id="IPR036192">
    <property type="entry name" value="Cell_div_ZapA-like_sf"/>
</dbReference>
<dbReference type="AlphaFoldDB" id="W1Q266"/>
<dbReference type="InterPro" id="IPR053712">
    <property type="entry name" value="Bac_CellDiv_Activator"/>
</dbReference>
<evidence type="ECO:0000313" key="3">
    <source>
        <dbReference type="Proteomes" id="UP000019050"/>
    </source>
</evidence>
<name>W1Q266_ABIDE</name>
<dbReference type="STRING" id="592010.GCWU000182_001277"/>
<reference evidence="2" key="1">
    <citation type="submission" date="2013-06" db="EMBL/GenBank/DDBJ databases">
        <authorList>
            <person name="Weinstock G."/>
            <person name="Sodergren E."/>
            <person name="Clifton S."/>
            <person name="Fulton L."/>
            <person name="Fulton B."/>
            <person name="Courtney L."/>
            <person name="Fronick C."/>
            <person name="Harrison M."/>
            <person name="Strong C."/>
            <person name="Farmer C."/>
            <person name="Delahaunty K."/>
            <person name="Markovic C."/>
            <person name="Hall O."/>
            <person name="Minx P."/>
            <person name="Tomlinson C."/>
            <person name="Mitreva M."/>
            <person name="Nelson J."/>
            <person name="Hou S."/>
            <person name="Wollam A."/>
            <person name="Pepin K.H."/>
            <person name="Johnson M."/>
            <person name="Bhonagiri V."/>
            <person name="Nash W.E."/>
            <person name="Warren W."/>
            <person name="Chinwalla A."/>
            <person name="Mardis E.R."/>
            <person name="Wilson R.K."/>
        </authorList>
    </citation>
    <scope>NUCLEOTIDE SEQUENCE [LARGE SCALE GENOMIC DNA]</scope>
    <source>
        <strain evidence="2">ATCC 49176</strain>
    </source>
</reference>
<gene>
    <name evidence="2" type="ORF">GCWU000182_001277</name>
</gene>
<dbReference type="RefSeq" id="WP_023391919.1">
    <property type="nucleotide sequence ID" value="NZ_KI535340.1"/>
</dbReference>